<gene>
    <name evidence="3" type="ORF">MEDL_31242</name>
</gene>
<feature type="region of interest" description="Disordered" evidence="1">
    <location>
        <begin position="744"/>
        <end position="780"/>
    </location>
</feature>
<feature type="domain" description="Mutator-like transposase" evidence="2">
    <location>
        <begin position="94"/>
        <end position="216"/>
    </location>
</feature>
<feature type="domain" description="Mutator-like transposase" evidence="2">
    <location>
        <begin position="2"/>
        <end position="81"/>
    </location>
</feature>
<organism evidence="3 4">
    <name type="scientific">Mytilus edulis</name>
    <name type="common">Blue mussel</name>
    <dbReference type="NCBI Taxonomy" id="6550"/>
    <lineage>
        <taxon>Eukaryota</taxon>
        <taxon>Metazoa</taxon>
        <taxon>Spiralia</taxon>
        <taxon>Lophotrochozoa</taxon>
        <taxon>Mollusca</taxon>
        <taxon>Bivalvia</taxon>
        <taxon>Autobranchia</taxon>
        <taxon>Pteriomorphia</taxon>
        <taxon>Mytilida</taxon>
        <taxon>Mytiloidea</taxon>
        <taxon>Mytilidae</taxon>
        <taxon>Mytilinae</taxon>
        <taxon>Mytilus</taxon>
    </lineage>
</organism>
<sequence length="964" mass="109453">MLVSALQETPIGIKRGRFLMAAGLNIPPPTKRTLQRHSNFVANEIKELNDNDMKKKLETVKEVNRIRGVKEPSHIPVAIDTKGLNVTCPDGHAGTCTANVKPTNPLSEYLMGKEIGLQIDRQNVLVKYAVTDGDGRGAEGINDALKVLHPLWKVERQADPIHLGRSQFRQSNSANFSLNMFYGSTREKKNKDRKNFEGRASAIIHTLNNGIANSWKQKAECIGFKISQGSFKHLEQMQRECERNKVYQNTPERKKKNLQQTGQKIKDHVEEKEQSKFKDRYQKGQLDPKLNTAFVQSTKDDHSYGRVLKEEAKSESHDETHVTDESYRVVKMNKVTLLLNVVVKFHNLQDIKCDNPNFELTKLIKYGSCVKCIYKCTECKFTSPCVNLFDEIKTPKRGPNPGELTRMLVSALQETPIGIKRGRFLMAAGLNIPPPTKRTLQRHSNFVANEIKELNDNDMKKKLETVKEVNRIRGVKEPSHIPVAIDTRYNSMHIVSTKKPGQNASQAISLACEQVTDHKFIVASVFHNKLCWTGSWLKGKGLNVTCPDGHAGTCTANVKPTNPLSEYLMGKEIGLQIDRQNVLVKYAVTDGDGRGAEGINDALKVLHPLWKVERQADPIHLGRSQFRQSNSANFSLNMFYGSTREKKKQGQKVLSQDLKARCSLVFNEMWKENCGNLEKIKKCLPRVLDATVRNFEGRASAIIHTLNNGIANSWKQKAECIGFKISQGSFKHLEQMQRECERNKVYQNTPERKKKNLQQTGQKIKDHVEEKEQSKFKDRYQKGQLDPKLNTAFVQSTKDDHSYGRVLKEEAKSESHDETHVTDESYRVVKMNKVTLLLNVVVKFHNLQDIKCDNPNFELTKLIKYGSCVKCIYKCTECKFTSPCVNLFDEIKTPKRGPNPGELTRMLVSALQETPIGIKRGRFLMAAGLNIPPPTKRTLQRHSNFVANEIKELNDNDMKKNLKL</sequence>
<feature type="domain" description="Mutator-like transposase" evidence="2">
    <location>
        <begin position="327"/>
        <end position="694"/>
    </location>
</feature>
<protein>
    <recommendedName>
        <fullName evidence="2">Mutator-like transposase domain-containing protein</fullName>
    </recommendedName>
</protein>
<feature type="region of interest" description="Disordered" evidence="1">
    <location>
        <begin position="245"/>
        <end position="281"/>
    </location>
</feature>
<evidence type="ECO:0000259" key="2">
    <source>
        <dbReference type="Pfam" id="PF20700"/>
    </source>
</evidence>
<dbReference type="AlphaFoldDB" id="A0A8S3SHB8"/>
<keyword evidence="4" id="KW-1185">Reference proteome</keyword>
<dbReference type="Proteomes" id="UP000683360">
    <property type="component" value="Unassembled WGS sequence"/>
</dbReference>
<dbReference type="Pfam" id="PF20700">
    <property type="entry name" value="Mutator"/>
    <property type="match status" value="4"/>
</dbReference>
<accession>A0A8S3SHB8</accession>
<dbReference type="InterPro" id="IPR049012">
    <property type="entry name" value="Mutator_transp_dom"/>
</dbReference>
<evidence type="ECO:0000313" key="4">
    <source>
        <dbReference type="Proteomes" id="UP000683360"/>
    </source>
</evidence>
<evidence type="ECO:0000256" key="1">
    <source>
        <dbReference type="SAM" id="MobiDB-lite"/>
    </source>
</evidence>
<evidence type="ECO:0000313" key="3">
    <source>
        <dbReference type="EMBL" id="CAG2217563.1"/>
    </source>
</evidence>
<feature type="domain" description="Mutator-like transposase" evidence="2">
    <location>
        <begin position="826"/>
        <end position="962"/>
    </location>
</feature>
<dbReference type="EMBL" id="CAJPWZ010001545">
    <property type="protein sequence ID" value="CAG2217563.1"/>
    <property type="molecule type" value="Genomic_DNA"/>
</dbReference>
<feature type="compositionally biased region" description="Basic and acidic residues" evidence="1">
    <location>
        <begin position="264"/>
        <end position="281"/>
    </location>
</feature>
<reference evidence="3" key="1">
    <citation type="submission" date="2021-03" db="EMBL/GenBank/DDBJ databases">
        <authorList>
            <person name="Bekaert M."/>
        </authorList>
    </citation>
    <scope>NUCLEOTIDE SEQUENCE</scope>
</reference>
<name>A0A8S3SHB8_MYTED</name>
<proteinExistence type="predicted"/>
<comment type="caution">
    <text evidence="3">The sequence shown here is derived from an EMBL/GenBank/DDBJ whole genome shotgun (WGS) entry which is preliminary data.</text>
</comment>
<feature type="compositionally biased region" description="Basic and acidic residues" evidence="1">
    <location>
        <begin position="763"/>
        <end position="780"/>
    </location>
</feature>